<dbReference type="Pfam" id="PF00930">
    <property type="entry name" value="DPPIV_N"/>
    <property type="match status" value="1"/>
</dbReference>
<gene>
    <name evidence="5" type="ORF">QM524_17205</name>
</gene>
<evidence type="ECO:0000259" key="3">
    <source>
        <dbReference type="Pfam" id="PF00326"/>
    </source>
</evidence>
<dbReference type="InterPro" id="IPR001375">
    <property type="entry name" value="Peptidase_S9_cat"/>
</dbReference>
<dbReference type="Gene3D" id="3.40.50.1820">
    <property type="entry name" value="alpha/beta hydrolase"/>
    <property type="match status" value="1"/>
</dbReference>
<comment type="caution">
    <text evidence="5">The sequence shown here is derived from an EMBL/GenBank/DDBJ whole genome shotgun (WGS) entry which is preliminary data.</text>
</comment>
<dbReference type="Proteomes" id="UP001236507">
    <property type="component" value="Unassembled WGS sequence"/>
</dbReference>
<dbReference type="PANTHER" id="PTHR11731:SF193">
    <property type="entry name" value="DIPEPTIDYL PEPTIDASE 9"/>
    <property type="match status" value="1"/>
</dbReference>
<dbReference type="InterPro" id="IPR002471">
    <property type="entry name" value="Pept_S9_AS"/>
</dbReference>
<dbReference type="Gene3D" id="2.140.10.30">
    <property type="entry name" value="Dipeptidylpeptidase IV, N-terminal domain"/>
    <property type="match status" value="1"/>
</dbReference>
<sequence>MYSSLSVVAQKKNVSLDEVWSKFAFSQKQVRSINWMKDGSFYSALENGRIVKHQVTDGAAVETLFDEGVSVENLGQKITIADYTLSSNEQKILIETDPEQIYRRSSRAENFVYDIKSKKLVKLSAGGKQSFATFSPDGTKIAFVRQNNLFMVDLNTMAERQITTDGKWNNIINGMCDWVYEEEFSFAKAFFWSPDSRKIAFYTFDESKVPEYNMQMWGKLYPTDYRYKYPKAGEPNSAVSISVYNLVDTKTVKMDLGKETDLYIPRIRWTINTNVLSISRLNRYQNKMELIHADAFTGKTTTILIEESRTYVDVENFGDDLTYLADGKSFIMSSEKDGYKHLYQYDMSGREVRKITSGNWEVDNFYGIDESTNTLYFTSTEIASIERHLYSISLDGKVKKKLSAERGMNSANFSPDFKYFILNNSASNSPLKVSLYRSANTQLIKVLEDNADLRARLTGYNISPKEFTVIKTADGVELNSWMIKPTNFDPNKKYPLLMFVYGGPGSQQVLNQYDGANFYWYQILAQKGYIVACVDNRGTGGRGSEFKKCTYLNLGKLEVHDQIEAAKYFGKLPFIDAARIGIQGWSYGGFMASNCLFQGADVFKAAIAVAPVTNWRYYDTVYTERFLRTPQENPSGYDDNSPVTHAKNLKGNFLLVHGTGDDNVHFQNAVALEDALIKNNKQFQSFYYPNKNHGISGGNTRLHLYTMMTNFLEKNL</sequence>
<name>A0ABT6YBI8_9BACT</name>
<dbReference type="SUPFAM" id="SSF82171">
    <property type="entry name" value="DPP6 N-terminal domain-like"/>
    <property type="match status" value="1"/>
</dbReference>
<keyword evidence="1" id="KW-0645">Protease</keyword>
<feature type="domain" description="Peptidase S9 prolyl oligopeptidase catalytic" evidence="3">
    <location>
        <begin position="522"/>
        <end position="716"/>
    </location>
</feature>
<evidence type="ECO:0000313" key="6">
    <source>
        <dbReference type="Proteomes" id="UP001236507"/>
    </source>
</evidence>
<proteinExistence type="predicted"/>
<dbReference type="Pfam" id="PF00326">
    <property type="entry name" value="Peptidase_S9"/>
    <property type="match status" value="1"/>
</dbReference>
<dbReference type="PROSITE" id="PS00708">
    <property type="entry name" value="PRO_ENDOPEP_SER"/>
    <property type="match status" value="1"/>
</dbReference>
<keyword evidence="6" id="KW-1185">Reference proteome</keyword>
<evidence type="ECO:0000256" key="1">
    <source>
        <dbReference type="ARBA" id="ARBA00022670"/>
    </source>
</evidence>
<dbReference type="EMBL" id="JASHIF010000015">
    <property type="protein sequence ID" value="MDI9860957.1"/>
    <property type="molecule type" value="Genomic_DNA"/>
</dbReference>
<accession>A0ABT6YBI8</accession>
<reference evidence="5 6" key="1">
    <citation type="submission" date="2023-05" db="EMBL/GenBank/DDBJ databases">
        <title>Novel species of genus Flectobacillus isolated from stream in China.</title>
        <authorList>
            <person name="Lu H."/>
        </authorList>
    </citation>
    <scope>NUCLEOTIDE SEQUENCE [LARGE SCALE GENOMIC DNA]</scope>
    <source>
        <strain evidence="5 6">KCTC 42575</strain>
    </source>
</reference>
<dbReference type="PANTHER" id="PTHR11731">
    <property type="entry name" value="PROTEASE FAMILY S9B,C DIPEPTIDYL-PEPTIDASE IV-RELATED"/>
    <property type="match status" value="1"/>
</dbReference>
<feature type="domain" description="Dipeptidylpeptidase IV N-terminal" evidence="4">
    <location>
        <begin position="86"/>
        <end position="430"/>
    </location>
</feature>
<dbReference type="InterPro" id="IPR029058">
    <property type="entry name" value="AB_hydrolase_fold"/>
</dbReference>
<dbReference type="SUPFAM" id="SSF53474">
    <property type="entry name" value="alpha/beta-Hydrolases"/>
    <property type="match status" value="1"/>
</dbReference>
<protein>
    <submittedName>
        <fullName evidence="5">S9 family peptidase</fullName>
    </submittedName>
</protein>
<evidence type="ECO:0000256" key="2">
    <source>
        <dbReference type="ARBA" id="ARBA00022801"/>
    </source>
</evidence>
<evidence type="ECO:0000313" key="5">
    <source>
        <dbReference type="EMBL" id="MDI9860957.1"/>
    </source>
</evidence>
<dbReference type="InterPro" id="IPR050278">
    <property type="entry name" value="Serine_Prot_S9B/DPPIV"/>
</dbReference>
<keyword evidence="2" id="KW-0378">Hydrolase</keyword>
<dbReference type="InterPro" id="IPR002469">
    <property type="entry name" value="Peptidase_S9B_N"/>
</dbReference>
<evidence type="ECO:0000259" key="4">
    <source>
        <dbReference type="Pfam" id="PF00930"/>
    </source>
</evidence>
<organism evidence="5 6">
    <name type="scientific">Flectobacillus roseus</name>
    <dbReference type="NCBI Taxonomy" id="502259"/>
    <lineage>
        <taxon>Bacteria</taxon>
        <taxon>Pseudomonadati</taxon>
        <taxon>Bacteroidota</taxon>
        <taxon>Cytophagia</taxon>
        <taxon>Cytophagales</taxon>
        <taxon>Flectobacillaceae</taxon>
        <taxon>Flectobacillus</taxon>
    </lineage>
</organism>